<evidence type="ECO:0000259" key="13">
    <source>
        <dbReference type="Pfam" id="PF07715"/>
    </source>
</evidence>
<comment type="caution">
    <text evidence="14">The sequence shown here is derived from an EMBL/GenBank/DDBJ whole genome shotgun (WGS) entry which is preliminary data.</text>
</comment>
<keyword evidence="4 10" id="KW-0812">Transmembrane</keyword>
<dbReference type="Pfam" id="PF13715">
    <property type="entry name" value="CarbopepD_reg_2"/>
    <property type="match status" value="1"/>
</dbReference>
<protein>
    <submittedName>
        <fullName evidence="14">SusC/RagA family TonB-linked outer membrane protein</fullName>
    </submittedName>
</protein>
<evidence type="ECO:0000256" key="5">
    <source>
        <dbReference type="ARBA" id="ARBA00022729"/>
    </source>
</evidence>
<comment type="subcellular location">
    <subcellularLocation>
        <location evidence="1 10">Cell outer membrane</location>
        <topology evidence="1 10">Multi-pass membrane protein</topology>
    </subcellularLocation>
</comment>
<dbReference type="InterPro" id="IPR012910">
    <property type="entry name" value="Plug_dom"/>
</dbReference>
<accession>A0ABV6HK25</accession>
<sequence>MNLQLLRYVGILLILLPTLNFARQRTLTGTVLDENTQPIAGASVLVKNTTQGTQTKSDGTFSLEVADNSVLVISYVGYQPKEVVVGDEQKIQVSLVPDNQLSEVVVTALGIKREKKALGYVVQDVSGDVLNTRPTNALSAISGKVAGLQIIPSGGNMGGSTRVLLRGIKSITGNNQPLYVIDGTPIDNADLNTASTIGGSAGKDVGNMIQDLNPDDIENISVLKGPSAALYGSRAANGVILITTKKGNNKEKTEISLNTGIELEQIVRLPKRQKLYGQGYSTEFPQATINGTTYNIVDYAADESWGPRLDGTPVLHWYNLDPGYPEYLNPEPWLYPEHDVNYFFRTGIANTNNLAIAGSSGKTSYRLSYTNKNVRGTVPNASLGRNTLSFSGSTGLGKVTISSNLNYVKNNSTGRPWTGASNRNIMLEAFQWGGVQVDYKKLSDYKRPDGTPRPWNRTGYRDTPGDRATRFIDNPYWSAYESYLEESRDRLYGNVGVSAPINSWLNLSGKVYADIYQYQYQDRIAVYSRSQSMYQEYSNNFHEFNYEFLATANKQWTDFSLSGLVGGNIRDANRRVSDLQTGGPLVVPNYYDLRNSSGILANNGHGLFREQVYSIFGSFSAGWKNMLYLDGTLRNDWWSTLPTNNNSFYYPSLTSSFVFSELEGIRNIPWIDYAKFRLGWAEVGNGAAPYSLAQLYSSLPAFNGQPSYTQPDIMNNPNLKPELTSTWETGFEFQLFKNRLGLDVTYYNNRSRNQTIAVPTSDAFGYQQKFLNAGLITNKGFEVILTGAPIKNDRFEWNSSVNWSLNRNKIARLYEGISTLELNNTLVSLVAQEGESYGQIRGYDFVYAPDGQRVVQEDGTYLRTSQMTDLGTVLPDYLVGFQNSFKYKNFTLGFLIDARVGGHFFSQTYKVGMYAGILDRTAANNIRETGIVVDGVKADVQFNPDGSYNVTNTRPNDTRISAQTWARNEYNGPTTFSVFDATFVKLREITLGYNFQLKPDGVIKTLGINAYGRNLWNIYTKSKYIDPEFTNSGGNIQGIEGGNLPIPATYGLNVNVKF</sequence>
<dbReference type="InterPro" id="IPR036942">
    <property type="entry name" value="Beta-barrel_TonB_sf"/>
</dbReference>
<dbReference type="PROSITE" id="PS52016">
    <property type="entry name" value="TONB_DEPENDENT_REC_3"/>
    <property type="match status" value="1"/>
</dbReference>
<keyword evidence="15" id="KW-1185">Reference proteome</keyword>
<evidence type="ECO:0000256" key="7">
    <source>
        <dbReference type="ARBA" id="ARBA00023136"/>
    </source>
</evidence>
<evidence type="ECO:0000256" key="3">
    <source>
        <dbReference type="ARBA" id="ARBA00022452"/>
    </source>
</evidence>
<evidence type="ECO:0000313" key="15">
    <source>
        <dbReference type="Proteomes" id="UP001589774"/>
    </source>
</evidence>
<keyword evidence="3 10" id="KW-1134">Transmembrane beta strand</keyword>
<reference evidence="14 15" key="1">
    <citation type="submission" date="2024-09" db="EMBL/GenBank/DDBJ databases">
        <authorList>
            <person name="Sun Q."/>
            <person name="Mori K."/>
        </authorList>
    </citation>
    <scope>NUCLEOTIDE SEQUENCE [LARGE SCALE GENOMIC DNA]</scope>
    <source>
        <strain evidence="14 15">CCM 7765</strain>
    </source>
</reference>
<evidence type="ECO:0000256" key="6">
    <source>
        <dbReference type="ARBA" id="ARBA00023077"/>
    </source>
</evidence>
<keyword evidence="8" id="KW-0675">Receptor</keyword>
<keyword evidence="5" id="KW-0732">Signal</keyword>
<dbReference type="PANTHER" id="PTHR30069">
    <property type="entry name" value="TONB-DEPENDENT OUTER MEMBRANE RECEPTOR"/>
    <property type="match status" value="1"/>
</dbReference>
<evidence type="ECO:0000313" key="14">
    <source>
        <dbReference type="EMBL" id="MFC0319248.1"/>
    </source>
</evidence>
<dbReference type="Gene3D" id="2.170.130.10">
    <property type="entry name" value="TonB-dependent receptor, plug domain"/>
    <property type="match status" value="1"/>
</dbReference>
<evidence type="ECO:0000256" key="9">
    <source>
        <dbReference type="ARBA" id="ARBA00023237"/>
    </source>
</evidence>
<dbReference type="SUPFAM" id="SSF49464">
    <property type="entry name" value="Carboxypeptidase regulatory domain-like"/>
    <property type="match status" value="1"/>
</dbReference>
<evidence type="ECO:0000256" key="1">
    <source>
        <dbReference type="ARBA" id="ARBA00004571"/>
    </source>
</evidence>
<dbReference type="InterPro" id="IPR000531">
    <property type="entry name" value="Beta-barrel_TonB"/>
</dbReference>
<dbReference type="InterPro" id="IPR008969">
    <property type="entry name" value="CarboxyPept-like_regulatory"/>
</dbReference>
<proteinExistence type="inferred from homology"/>
<feature type="domain" description="TonB-dependent receptor-like beta-barrel" evidence="12">
    <location>
        <begin position="448"/>
        <end position="806"/>
    </location>
</feature>
<feature type="domain" description="TonB-dependent receptor plug" evidence="13">
    <location>
        <begin position="118"/>
        <end position="239"/>
    </location>
</feature>
<dbReference type="InterPro" id="IPR023997">
    <property type="entry name" value="TonB-dep_OMP_SusC/RagA_CS"/>
</dbReference>
<dbReference type="Pfam" id="PF00593">
    <property type="entry name" value="TonB_dep_Rec_b-barrel"/>
    <property type="match status" value="1"/>
</dbReference>
<dbReference type="RefSeq" id="WP_130857738.1">
    <property type="nucleotide sequence ID" value="NZ_JBHLWO010000002.1"/>
</dbReference>
<evidence type="ECO:0000256" key="10">
    <source>
        <dbReference type="PROSITE-ProRule" id="PRU01360"/>
    </source>
</evidence>
<dbReference type="EMBL" id="JBHLWO010000002">
    <property type="protein sequence ID" value="MFC0319248.1"/>
    <property type="molecule type" value="Genomic_DNA"/>
</dbReference>
<name>A0ABV6HK25_9SPHI</name>
<evidence type="ECO:0000256" key="8">
    <source>
        <dbReference type="ARBA" id="ARBA00023170"/>
    </source>
</evidence>
<keyword evidence="9 10" id="KW-0998">Cell outer membrane</keyword>
<dbReference type="SUPFAM" id="SSF56935">
    <property type="entry name" value="Porins"/>
    <property type="match status" value="1"/>
</dbReference>
<evidence type="ECO:0000256" key="2">
    <source>
        <dbReference type="ARBA" id="ARBA00022448"/>
    </source>
</evidence>
<dbReference type="Gene3D" id="2.60.40.1120">
    <property type="entry name" value="Carboxypeptidase-like, regulatory domain"/>
    <property type="match status" value="1"/>
</dbReference>
<evidence type="ECO:0000256" key="4">
    <source>
        <dbReference type="ARBA" id="ARBA00022692"/>
    </source>
</evidence>
<dbReference type="InterPro" id="IPR039426">
    <property type="entry name" value="TonB-dep_rcpt-like"/>
</dbReference>
<dbReference type="InterPro" id="IPR023996">
    <property type="entry name" value="TonB-dep_OMP_SusC/RagA"/>
</dbReference>
<dbReference type="Pfam" id="PF07715">
    <property type="entry name" value="Plug"/>
    <property type="match status" value="1"/>
</dbReference>
<gene>
    <name evidence="14" type="ORF">ACFFI0_13065</name>
</gene>
<keyword evidence="2 10" id="KW-0813">Transport</keyword>
<evidence type="ECO:0000256" key="11">
    <source>
        <dbReference type="RuleBase" id="RU003357"/>
    </source>
</evidence>
<dbReference type="Gene3D" id="2.40.170.20">
    <property type="entry name" value="TonB-dependent receptor, beta-barrel domain"/>
    <property type="match status" value="1"/>
</dbReference>
<comment type="similarity">
    <text evidence="10 11">Belongs to the TonB-dependent receptor family.</text>
</comment>
<dbReference type="InterPro" id="IPR037066">
    <property type="entry name" value="Plug_dom_sf"/>
</dbReference>
<evidence type="ECO:0000259" key="12">
    <source>
        <dbReference type="Pfam" id="PF00593"/>
    </source>
</evidence>
<dbReference type="NCBIfam" id="TIGR04057">
    <property type="entry name" value="SusC_RagA_signa"/>
    <property type="match status" value="1"/>
</dbReference>
<dbReference type="NCBIfam" id="TIGR04056">
    <property type="entry name" value="OMP_RagA_SusC"/>
    <property type="match status" value="1"/>
</dbReference>
<dbReference type="PANTHER" id="PTHR30069:SF29">
    <property type="entry name" value="HEMOGLOBIN AND HEMOGLOBIN-HAPTOGLOBIN-BINDING PROTEIN 1-RELATED"/>
    <property type="match status" value="1"/>
</dbReference>
<keyword evidence="7 10" id="KW-0472">Membrane</keyword>
<organism evidence="14 15">
    <name type="scientific">Olivibacter oleidegradans</name>
    <dbReference type="NCBI Taxonomy" id="760123"/>
    <lineage>
        <taxon>Bacteria</taxon>
        <taxon>Pseudomonadati</taxon>
        <taxon>Bacteroidota</taxon>
        <taxon>Sphingobacteriia</taxon>
        <taxon>Sphingobacteriales</taxon>
        <taxon>Sphingobacteriaceae</taxon>
        <taxon>Olivibacter</taxon>
    </lineage>
</organism>
<keyword evidence="6 11" id="KW-0798">TonB box</keyword>
<dbReference type="Proteomes" id="UP001589774">
    <property type="component" value="Unassembled WGS sequence"/>
</dbReference>